<dbReference type="KEGG" id="snay:FZC37_01945"/>
<feature type="transmembrane region" description="Helical" evidence="1">
    <location>
        <begin position="15"/>
        <end position="33"/>
    </location>
</feature>
<name>A0A5C0UIS4_9RICK</name>
<dbReference type="EMBL" id="CP043312">
    <property type="protein sequence ID" value="QEK39687.1"/>
    <property type="molecule type" value="Genomic_DNA"/>
</dbReference>
<reference evidence="2 3" key="1">
    <citation type="submission" date="2019-08" db="EMBL/GenBank/DDBJ databases">
        <title>Highly reduced genomes of protist endosymbionts show evolutionary convergence.</title>
        <authorList>
            <person name="George E."/>
            <person name="Husnik F."/>
            <person name="Tashyreva D."/>
            <person name="Prokopchuk G."/>
            <person name="Horak A."/>
            <person name="Kwong W.K."/>
            <person name="Lukes J."/>
            <person name="Keeling P.J."/>
        </authorList>
    </citation>
    <scope>NUCLEOTIDE SEQUENCE [LARGE SCALE GENOMIC DNA]</scope>
    <source>
        <strain evidence="2">1621</strain>
    </source>
</reference>
<keyword evidence="1" id="KW-1133">Transmembrane helix</keyword>
<sequence>MIKEFLTSLKYLKNIFWSFFLPTIGLFIFVFFFQTIQYGSIFATVQKRDTITHISKAASSKGIKSEKIPKVSTLSTHFTVLAVTQALYEIAVKIALNHDTTAEIKYLNAVCPNDMVSSLSPVVILCNNLNKDRNVEIHESVSDSDVGVLSITKKRSNSAVIVTKKLENQGRESDISYDERRFVIIEKIYKIIQDINKGQVE</sequence>
<dbReference type="Proteomes" id="UP000323844">
    <property type="component" value="Chromosome"/>
</dbReference>
<gene>
    <name evidence="2" type="ORF">FZC37_01945</name>
</gene>
<keyword evidence="3" id="KW-1185">Reference proteome</keyword>
<proteinExistence type="predicted"/>
<dbReference type="AlphaFoldDB" id="A0A5C0UIS4"/>
<organism evidence="2 3">
    <name type="scientific">Candidatus Sneabacter namystus</name>
    <dbReference type="NCBI Taxonomy" id="2601646"/>
    <lineage>
        <taxon>Bacteria</taxon>
        <taxon>Pseudomonadati</taxon>
        <taxon>Pseudomonadota</taxon>
        <taxon>Alphaproteobacteria</taxon>
        <taxon>Rickettsiales</taxon>
        <taxon>Rickettsiaceae</taxon>
        <taxon>Rickettsieae</taxon>
        <taxon>Candidatus Sneabacter</taxon>
    </lineage>
</organism>
<dbReference type="RefSeq" id="WP_148952048.1">
    <property type="nucleotide sequence ID" value="NZ_CP043312.1"/>
</dbReference>
<keyword evidence="1" id="KW-0472">Membrane</keyword>
<protein>
    <submittedName>
        <fullName evidence="2">Uncharacterized protein</fullName>
    </submittedName>
</protein>
<accession>A0A5C0UIS4</accession>
<keyword evidence="1" id="KW-0812">Transmembrane</keyword>
<evidence type="ECO:0000256" key="1">
    <source>
        <dbReference type="SAM" id="Phobius"/>
    </source>
</evidence>
<evidence type="ECO:0000313" key="2">
    <source>
        <dbReference type="EMBL" id="QEK39687.1"/>
    </source>
</evidence>
<evidence type="ECO:0000313" key="3">
    <source>
        <dbReference type="Proteomes" id="UP000323844"/>
    </source>
</evidence>